<dbReference type="Proteomes" id="UP001310890">
    <property type="component" value="Unassembled WGS sequence"/>
</dbReference>
<name>A0AAN7TEK8_9PEZI</name>
<evidence type="ECO:0000313" key="3">
    <source>
        <dbReference type="Proteomes" id="UP001310890"/>
    </source>
</evidence>
<feature type="compositionally biased region" description="Polar residues" evidence="1">
    <location>
        <begin position="47"/>
        <end position="57"/>
    </location>
</feature>
<feature type="region of interest" description="Disordered" evidence="1">
    <location>
        <begin position="522"/>
        <end position="587"/>
    </location>
</feature>
<accession>A0AAN7TEK8</accession>
<feature type="compositionally biased region" description="Basic and acidic residues" evidence="1">
    <location>
        <begin position="256"/>
        <end position="286"/>
    </location>
</feature>
<feature type="compositionally biased region" description="Polar residues" evidence="1">
    <location>
        <begin position="534"/>
        <end position="547"/>
    </location>
</feature>
<proteinExistence type="predicted"/>
<dbReference type="EMBL" id="JAVRRL010000034">
    <property type="protein sequence ID" value="KAK5112017.1"/>
    <property type="molecule type" value="Genomic_DNA"/>
</dbReference>
<feature type="compositionally biased region" description="Basic and acidic residues" evidence="1">
    <location>
        <begin position="566"/>
        <end position="580"/>
    </location>
</feature>
<feature type="compositionally biased region" description="Low complexity" evidence="1">
    <location>
        <begin position="373"/>
        <end position="382"/>
    </location>
</feature>
<dbReference type="AlphaFoldDB" id="A0AAN7TEK8"/>
<protein>
    <submittedName>
        <fullName evidence="2">Uncharacterized protein</fullName>
    </submittedName>
</protein>
<feature type="compositionally biased region" description="Low complexity" evidence="1">
    <location>
        <begin position="408"/>
        <end position="429"/>
    </location>
</feature>
<feature type="compositionally biased region" description="Basic and acidic residues" evidence="1">
    <location>
        <begin position="8"/>
        <end position="22"/>
    </location>
</feature>
<evidence type="ECO:0000256" key="1">
    <source>
        <dbReference type="SAM" id="MobiDB-lite"/>
    </source>
</evidence>
<feature type="compositionally biased region" description="Polar residues" evidence="1">
    <location>
        <begin position="383"/>
        <end position="407"/>
    </location>
</feature>
<gene>
    <name evidence="2" type="ORF">LTR62_004551</name>
</gene>
<comment type="caution">
    <text evidence="2">The sequence shown here is derived from an EMBL/GenBank/DDBJ whole genome shotgun (WGS) entry which is preliminary data.</text>
</comment>
<feature type="region of interest" description="Disordered" evidence="1">
    <location>
        <begin position="149"/>
        <end position="473"/>
    </location>
</feature>
<reference evidence="2" key="1">
    <citation type="submission" date="2023-08" db="EMBL/GenBank/DDBJ databases">
        <title>Black Yeasts Isolated from many extreme environments.</title>
        <authorList>
            <person name="Coleine C."/>
            <person name="Stajich J.E."/>
            <person name="Selbmann L."/>
        </authorList>
    </citation>
    <scope>NUCLEOTIDE SEQUENCE</scope>
    <source>
        <strain evidence="2">CCFEE 5401</strain>
    </source>
</reference>
<organism evidence="2 3">
    <name type="scientific">Meristemomyces frigidus</name>
    <dbReference type="NCBI Taxonomy" id="1508187"/>
    <lineage>
        <taxon>Eukaryota</taxon>
        <taxon>Fungi</taxon>
        <taxon>Dikarya</taxon>
        <taxon>Ascomycota</taxon>
        <taxon>Pezizomycotina</taxon>
        <taxon>Dothideomycetes</taxon>
        <taxon>Dothideomycetidae</taxon>
        <taxon>Mycosphaerellales</taxon>
        <taxon>Teratosphaeriaceae</taxon>
        <taxon>Meristemomyces</taxon>
    </lineage>
</organism>
<feature type="region of interest" description="Disordered" evidence="1">
    <location>
        <begin position="1"/>
        <end position="97"/>
    </location>
</feature>
<sequence>MSGYYDPPDSRPPRPVRIDASSKYHAPAPHATGYAMPHVDRELTGRYQGQQHSSDSQYYPPPPPPLQSSSRRPGPPPRSPTARRPHSWPPPVTCEDEVASYQKEAGAEVLLREVKREDAPLRGTIDQEPIVQAVPELMNMDERRYILLTDSEKEGRSTGMLTPPTSEDESARRPGARPSRLNTAIDDETPELQRRTASPYSYTKPAKLHHGVSSTDQYLSPTTLTPPNIGEARPRKQRISSSKSASPGRRPGTTPSERKGKDRDAGSRHDEAITSDEYESRKDKSSQARHRTSVHDFAQPRGAPSTRRLNLDARRNTDTAGSFPTLPSFRVDSSLRPSPIISAGALGKDEPVSYSTPIIPNASDMPSQRSRESSYVSSRGVSPATSSIGSSHSPSVRSTMQATNISRPASAHSTAAVSASSSRPSSPSARMPTETARLPPTDSDWSTLLAANSARKTKPPSRLATQMRQESMPDVHPVPFSAGPGPRHTNSLPYPDEVTPGTPTMYMPSERDHQYFPSHKPSLKVHSETKTDTRTISPVPSNTSRASATVRPVLARGHSIANPSGVEDRPGSSRSARHDSFGNSSQTKKEVAALLKKKLPECSRSEPSAGYDDWYTVIGSPGLIICPDCVDSVFERTIFRPAIRRLPQLNLADKIGCAFGASHWLRTAWLLTLQQQRTDLQLLKDLVEIDESSEPCPGSQEAVRSWYGLRDSDGYFVRDFQICYTDVRKVERLLPTLNGMFVRLPHRDSYGKYKCAIRTDSNRFPAYLDGLIATHEHALKTRKGPDPMPFVELVEHKLRLRECTKDNMLLSGLWHFIPSIPTLTVCEDCYESIVEPEINKNSDVAMRFNRTVQPVYGEGRIGSSCQLYSRRMRRAFQRAVEDEDLKYLARKSKARREAEVRLQERYKELQRRAKRLSYEGEADEEDERRLNWEAEKITQEWQAKWE</sequence>
<feature type="compositionally biased region" description="Polar residues" evidence="1">
    <location>
        <begin position="212"/>
        <end position="226"/>
    </location>
</feature>
<evidence type="ECO:0000313" key="2">
    <source>
        <dbReference type="EMBL" id="KAK5112017.1"/>
    </source>
</evidence>